<dbReference type="Gene3D" id="1.10.510.10">
    <property type="entry name" value="Transferase(Phosphotransferase) domain 1"/>
    <property type="match status" value="1"/>
</dbReference>
<dbReference type="GO" id="GO:0008233">
    <property type="term" value="F:peptidase activity"/>
    <property type="evidence" value="ECO:0007669"/>
    <property type="project" value="UniProtKB-KW"/>
</dbReference>
<dbReference type="EMBL" id="CAJNOH010001625">
    <property type="protein sequence ID" value="CAF1236095.1"/>
    <property type="molecule type" value="Genomic_DNA"/>
</dbReference>
<proteinExistence type="predicted"/>
<feature type="compositionally biased region" description="Polar residues" evidence="8">
    <location>
        <begin position="646"/>
        <end position="657"/>
    </location>
</feature>
<feature type="compositionally biased region" description="Polar residues" evidence="8">
    <location>
        <begin position="535"/>
        <end position="550"/>
    </location>
</feature>
<feature type="domain" description="Reverse transcriptase" evidence="9">
    <location>
        <begin position="987"/>
        <end position="1166"/>
    </location>
</feature>
<dbReference type="SUPFAM" id="SSF56672">
    <property type="entry name" value="DNA/RNA polymerases"/>
    <property type="match status" value="1"/>
</dbReference>
<comment type="caution">
    <text evidence="11">The sequence shown here is derived from an EMBL/GenBank/DDBJ whole genome shotgun (WGS) entry which is preliminary data.</text>
</comment>
<dbReference type="SUPFAM" id="SSF53098">
    <property type="entry name" value="Ribonuclease H-like"/>
    <property type="match status" value="1"/>
</dbReference>
<evidence type="ECO:0000313" key="11">
    <source>
        <dbReference type="EMBL" id="CAF1236095.1"/>
    </source>
</evidence>
<evidence type="ECO:0000256" key="3">
    <source>
        <dbReference type="ARBA" id="ARBA00022695"/>
    </source>
</evidence>
<dbReference type="InterPro" id="IPR043128">
    <property type="entry name" value="Rev_trsase/Diguanyl_cyclase"/>
</dbReference>
<dbReference type="GO" id="GO:0003676">
    <property type="term" value="F:nucleic acid binding"/>
    <property type="evidence" value="ECO:0007669"/>
    <property type="project" value="InterPro"/>
</dbReference>
<dbReference type="GO" id="GO:0015074">
    <property type="term" value="P:DNA integration"/>
    <property type="evidence" value="ECO:0007669"/>
    <property type="project" value="InterPro"/>
</dbReference>
<evidence type="ECO:0000259" key="9">
    <source>
        <dbReference type="PROSITE" id="PS50878"/>
    </source>
</evidence>
<name>A0A814YXW0_9BILA</name>
<dbReference type="InterPro" id="IPR001584">
    <property type="entry name" value="Integrase_cat-core"/>
</dbReference>
<dbReference type="FunFam" id="3.10.10.10:FF:000007">
    <property type="entry name" value="Retrovirus-related Pol polyprotein from transposon 17.6-like Protein"/>
    <property type="match status" value="1"/>
</dbReference>
<dbReference type="CDD" id="cd01647">
    <property type="entry name" value="RT_LTR"/>
    <property type="match status" value="1"/>
</dbReference>
<evidence type="ECO:0000259" key="10">
    <source>
        <dbReference type="PROSITE" id="PS50994"/>
    </source>
</evidence>
<dbReference type="InterPro" id="IPR050951">
    <property type="entry name" value="Retrovirus_Pol_polyprotein"/>
</dbReference>
<feature type="compositionally biased region" description="Low complexity" evidence="8">
    <location>
        <begin position="635"/>
        <end position="645"/>
    </location>
</feature>
<evidence type="ECO:0000256" key="4">
    <source>
        <dbReference type="ARBA" id="ARBA00022722"/>
    </source>
</evidence>
<evidence type="ECO:0000256" key="8">
    <source>
        <dbReference type="SAM" id="MobiDB-lite"/>
    </source>
</evidence>
<feature type="region of interest" description="Disordered" evidence="8">
    <location>
        <begin position="1431"/>
        <end position="1451"/>
    </location>
</feature>
<feature type="compositionally biased region" description="Polar residues" evidence="8">
    <location>
        <begin position="594"/>
        <end position="604"/>
    </location>
</feature>
<dbReference type="GO" id="GO:0004519">
    <property type="term" value="F:endonuclease activity"/>
    <property type="evidence" value="ECO:0007669"/>
    <property type="project" value="UniProtKB-KW"/>
</dbReference>
<dbReference type="Gene3D" id="3.30.70.270">
    <property type="match status" value="2"/>
</dbReference>
<evidence type="ECO:0000256" key="2">
    <source>
        <dbReference type="ARBA" id="ARBA00022679"/>
    </source>
</evidence>
<dbReference type="Proteomes" id="UP000663854">
    <property type="component" value="Unassembled WGS sequence"/>
</dbReference>
<dbReference type="InterPro" id="IPR011009">
    <property type="entry name" value="Kinase-like_dom_sf"/>
</dbReference>
<dbReference type="Gene3D" id="3.30.420.10">
    <property type="entry name" value="Ribonuclease H-like superfamily/Ribonuclease H"/>
    <property type="match status" value="1"/>
</dbReference>
<feature type="region of interest" description="Disordered" evidence="8">
    <location>
        <begin position="520"/>
        <end position="660"/>
    </location>
</feature>
<dbReference type="GO" id="GO:0003964">
    <property type="term" value="F:RNA-directed DNA polymerase activity"/>
    <property type="evidence" value="ECO:0007669"/>
    <property type="project" value="UniProtKB-KW"/>
</dbReference>
<evidence type="ECO:0000256" key="1">
    <source>
        <dbReference type="ARBA" id="ARBA00022670"/>
    </source>
</evidence>
<feature type="compositionally biased region" description="Polar residues" evidence="8">
    <location>
        <begin position="571"/>
        <end position="583"/>
    </location>
</feature>
<dbReference type="GO" id="GO:0005524">
    <property type="term" value="F:ATP binding"/>
    <property type="evidence" value="ECO:0007669"/>
    <property type="project" value="InterPro"/>
</dbReference>
<dbReference type="FunFam" id="3.30.70.270:FF:000020">
    <property type="entry name" value="Transposon Tf2-6 polyprotein-like Protein"/>
    <property type="match status" value="1"/>
</dbReference>
<dbReference type="Pfam" id="PF17921">
    <property type="entry name" value="Integrase_H2C2"/>
    <property type="match status" value="1"/>
</dbReference>
<dbReference type="Pfam" id="PF17917">
    <property type="entry name" value="RT_RNaseH"/>
    <property type="match status" value="1"/>
</dbReference>
<keyword evidence="1" id="KW-0645">Protease</keyword>
<keyword evidence="7" id="KW-0695">RNA-directed DNA polymerase</keyword>
<feature type="compositionally biased region" description="Polar residues" evidence="8">
    <location>
        <begin position="625"/>
        <end position="634"/>
    </location>
</feature>
<evidence type="ECO:0008006" key="13">
    <source>
        <dbReference type="Google" id="ProtNLM"/>
    </source>
</evidence>
<dbReference type="InterPro" id="IPR000477">
    <property type="entry name" value="RT_dom"/>
</dbReference>
<dbReference type="Pfam" id="PF00078">
    <property type="entry name" value="RVT_1"/>
    <property type="match status" value="1"/>
</dbReference>
<evidence type="ECO:0000313" key="12">
    <source>
        <dbReference type="Proteomes" id="UP000663854"/>
    </source>
</evidence>
<dbReference type="InterPro" id="IPR041588">
    <property type="entry name" value="Integrase_H2C2"/>
</dbReference>
<keyword evidence="6" id="KW-0378">Hydrolase</keyword>
<dbReference type="PANTHER" id="PTHR37984:SF5">
    <property type="entry name" value="PROTEIN NYNRIN-LIKE"/>
    <property type="match status" value="1"/>
</dbReference>
<dbReference type="CDD" id="cd09274">
    <property type="entry name" value="RNase_HI_RT_Ty3"/>
    <property type="match status" value="1"/>
</dbReference>
<sequence>MSKDARRQIMTLFAVLINCHNVDGAFDLFEEIMNIYADSYNNQSPQRLSLLLNQSNVDEFPVEPYLDEIEEDEEEPHFLDEIDITNDAIIHQSPFNVKACDCMPLLKKLIRKEAMKKKPPNPLFSIKIVHLFYKWFAYVPLWSVAQDNLPTSVSYVVPSEPETTDTEENVRRSSCHHTPTPRYANDYISPIISPNLLARALSPKRPLLSSNDTVSADVMEKISDEQRKKIKVSPLYSSKKQQSTCSKRQFTMTLGSLNLTWPRYAIKNGIYEGQSFSITKTCPVDTGLFVLYHVYKVGSDGFRATGLSGDDPVNRSNIATSQNTFLNSSVLDQTAYALRRAIVDSLIKNPKTFRGGKDDVKQWLEDIEQLFDTAEIPENHKLDLVQYSLRGEALRWFKNNKSTFTSWKTFVKGLKETFLSPFFEEIAFKKLETYSQGVNQPVRSFYNEVIKLCNEADSSMSELTKLRNLLNKTKPTLQLEIRKKKPTTTKQFLEYAIEVEELFHLTNIYISDDLNKTNPPSPVTSIVTPPRSKNPPIQTDKTIPQTTHPENNYDNTYKNNYHNNNHPYCYSQTFEPSHPNHQTYYRPRRPWHYPNQQFPPNQQAIHPKHNHPQSKNPPRTPYHPNYNQNNFPHSNYNKPPKNNNPAFQANSNSTVNIPSLLDPVPPPSSFEICSRCQQTGHQASASDGIAPFHVHGVVELHIKIANQITKIKAHVAENLCTDLILGIDYIIQYNLKFDIRRQFVSIEHNNKLYKIKFDHDIQPQFVPVIVSNSIRIPSHTSHSVPVSTCISSICSLFVPHSFFSSSCNSLTVLQKFLEFHNYVSHITLSNLSFRTQFINQGTCLGYLCQYSSTPQSNKITHHLNTLCGAANLIGDEPVFLGVSNDKTPPPDVTQLINTISSTVSNVHSSSENAFRELIKHVDNKNQQNVLLALLFNFRHIFDTQKYNIAKTCIHHIINTNPHSPPASKPYPQPDKEEYMFNMIQKFLQAGLISESHSPYTAPAFLVKKKDGTFRLVVDYKKLNLITIKDSSPLPNMEDTIRKLGPGYQYFSKLDLKSGFYQIPIREEDQPKTAFITPFGLFQFNVLPMGLKNSPPTFQKVMTDTLKTCRPFSLVYLDDIIVYSKSYEEHLDHLKQVFTALRDRNFVLNPPKCEILMHRINYLGHSIDKDTIKPMTEKIEAILNMKHPCTLTAANKFIGALSWYRKFIPGFASTASPIHSVTNLTRNNRRKFQWKFAQSQAFQRLKQMLVSEPLFLHYPVDDKPIILTTDASSVGIGGVLQQEVNAKMRNLYYHSQLLTPCERKYSTIEKEALAIFKCINRMRSFLLGRDIIIMTDHCPLCNIMTKTVNNARVDRISNLIQEYNIIQVLHINGRHNCLPDYLSRYPREQEDDLFDIDYGLESKDIFESKISLSPKPIVNMILCNKKKTTETESISSNDTDNKNDSSSISSTSYCNKQNATQKFSSNYFDSECLKEEQQKDPEIQKIVCQLNSCPQNLPFVLHNDILYKLITVSSLSKTKYKVPYVPSSMVNALLHASHNDPMSGGHFSLERTYNKLKHHYWWPDMKNTIRNHIKSCSLCQSFNVSRQRKFGRLHTISPPDGPFQIIGIDYCGPLKRTPRGNKYVLVITDYFTRHVTAIPLPNCTAETTAESLFNEFFLSANAVLLLIGSNSLRKFTASTVLNQIQHIISNLRRQHPHLDNKHSIGIVTTFPCFKFSYTFPTPELLQHNISRYLLFPNELQPIESLTLIQSKQLIDIIQYLYDCRIIHRDLHPNNLMLDYHNKHLKLIDFDCAISYEVDEMTIDLPFEGTISCAGEKLLNFFSKSSFRSIYEVYYAYERTYDLQCALNVIMIMTNDEINDEMISIKSLLSINERISELLKLWQNIKKTNKIYSKLLDLINNLKQSSDFDFIKQELKKLFEISNIC</sequence>
<dbReference type="FunFam" id="1.10.340.70:FF:000001">
    <property type="entry name" value="Retrovirus-related Pol polyprotein from transposon gypsy-like Protein"/>
    <property type="match status" value="1"/>
</dbReference>
<dbReference type="InterPro" id="IPR041373">
    <property type="entry name" value="RT_RNaseH"/>
</dbReference>
<dbReference type="InterPro" id="IPR045358">
    <property type="entry name" value="Ty3_capsid"/>
</dbReference>
<dbReference type="GO" id="GO:0006508">
    <property type="term" value="P:proteolysis"/>
    <property type="evidence" value="ECO:0007669"/>
    <property type="project" value="UniProtKB-KW"/>
</dbReference>
<dbReference type="GO" id="GO:0004672">
    <property type="term" value="F:protein kinase activity"/>
    <property type="evidence" value="ECO:0007669"/>
    <property type="project" value="InterPro"/>
</dbReference>
<dbReference type="Pfam" id="PF19259">
    <property type="entry name" value="Ty3_capsid"/>
    <property type="match status" value="1"/>
</dbReference>
<dbReference type="PROSITE" id="PS50878">
    <property type="entry name" value="RT_POL"/>
    <property type="match status" value="1"/>
</dbReference>
<dbReference type="InterPro" id="IPR012337">
    <property type="entry name" value="RNaseH-like_sf"/>
</dbReference>
<keyword evidence="4" id="KW-0540">Nuclease</keyword>
<dbReference type="InterPro" id="IPR000719">
    <property type="entry name" value="Prot_kinase_dom"/>
</dbReference>
<evidence type="ECO:0000256" key="6">
    <source>
        <dbReference type="ARBA" id="ARBA00022801"/>
    </source>
</evidence>
<keyword evidence="5" id="KW-0255">Endonuclease</keyword>
<feature type="compositionally biased region" description="Low complexity" evidence="8">
    <location>
        <begin position="552"/>
        <end position="570"/>
    </location>
</feature>
<dbReference type="InterPro" id="IPR043502">
    <property type="entry name" value="DNA/RNA_pol_sf"/>
</dbReference>
<feature type="compositionally biased region" description="Low complexity" evidence="8">
    <location>
        <begin position="1432"/>
        <end position="1451"/>
    </location>
</feature>
<dbReference type="PANTHER" id="PTHR37984">
    <property type="entry name" value="PROTEIN CBG26694"/>
    <property type="match status" value="1"/>
</dbReference>
<keyword evidence="3" id="KW-0548">Nucleotidyltransferase</keyword>
<dbReference type="Gene3D" id="3.10.10.10">
    <property type="entry name" value="HIV Type 1 Reverse Transcriptase, subunit A, domain 1"/>
    <property type="match status" value="1"/>
</dbReference>
<gene>
    <name evidence="11" type="ORF">PYM288_LOCUS26632</name>
</gene>
<organism evidence="11 12">
    <name type="scientific">Rotaria sordida</name>
    <dbReference type="NCBI Taxonomy" id="392033"/>
    <lineage>
        <taxon>Eukaryota</taxon>
        <taxon>Metazoa</taxon>
        <taxon>Spiralia</taxon>
        <taxon>Gnathifera</taxon>
        <taxon>Rotifera</taxon>
        <taxon>Eurotatoria</taxon>
        <taxon>Bdelloidea</taxon>
        <taxon>Philodinida</taxon>
        <taxon>Philodinidae</taxon>
        <taxon>Rotaria</taxon>
    </lineage>
</organism>
<dbReference type="Gene3D" id="3.10.20.370">
    <property type="match status" value="1"/>
</dbReference>
<dbReference type="Gene3D" id="1.10.340.70">
    <property type="match status" value="1"/>
</dbReference>
<feature type="domain" description="Integrase catalytic" evidence="10">
    <location>
        <begin position="1597"/>
        <end position="1683"/>
    </location>
</feature>
<dbReference type="SUPFAM" id="SSF56112">
    <property type="entry name" value="Protein kinase-like (PK-like)"/>
    <property type="match status" value="1"/>
</dbReference>
<dbReference type="Pfam" id="PF00069">
    <property type="entry name" value="Pkinase"/>
    <property type="match status" value="1"/>
</dbReference>
<evidence type="ECO:0000256" key="7">
    <source>
        <dbReference type="ARBA" id="ARBA00022918"/>
    </source>
</evidence>
<dbReference type="PROSITE" id="PS50994">
    <property type="entry name" value="INTEGRASE"/>
    <property type="match status" value="1"/>
</dbReference>
<protein>
    <recommendedName>
        <fullName evidence="13">Reverse transcriptase domain-containing protein</fullName>
    </recommendedName>
</protein>
<accession>A0A814YXW0</accession>
<evidence type="ECO:0000256" key="5">
    <source>
        <dbReference type="ARBA" id="ARBA00022759"/>
    </source>
</evidence>
<keyword evidence="2" id="KW-0808">Transferase</keyword>
<dbReference type="InterPro" id="IPR036397">
    <property type="entry name" value="RNaseH_sf"/>
</dbReference>
<reference evidence="11" key="1">
    <citation type="submission" date="2021-02" db="EMBL/GenBank/DDBJ databases">
        <authorList>
            <person name="Nowell W R."/>
        </authorList>
    </citation>
    <scope>NUCLEOTIDE SEQUENCE</scope>
</reference>